<comment type="caution">
    <text evidence="4">The sequence shown here is derived from an EMBL/GenBank/DDBJ whole genome shotgun (WGS) entry which is preliminary data.</text>
</comment>
<dbReference type="GO" id="GO:0000398">
    <property type="term" value="P:mRNA splicing, via spliceosome"/>
    <property type="evidence" value="ECO:0007669"/>
    <property type="project" value="TreeGrafter"/>
</dbReference>
<dbReference type="InParanoid" id="A0A507B024"/>
<dbReference type="GeneID" id="41971727"/>
<dbReference type="GO" id="GO:0071014">
    <property type="term" value="C:post-mRNA release spliceosomal complex"/>
    <property type="evidence" value="ECO:0007669"/>
    <property type="project" value="TreeGrafter"/>
</dbReference>
<accession>A0A507B024</accession>
<evidence type="ECO:0000256" key="1">
    <source>
        <dbReference type="SAM" id="MobiDB-lite"/>
    </source>
</evidence>
<feature type="domain" description="Cwf19-like protein C-terminal" evidence="2">
    <location>
        <begin position="468"/>
        <end position="551"/>
    </location>
</feature>
<dbReference type="AlphaFoldDB" id="A0A507B024"/>
<dbReference type="InterPro" id="IPR040194">
    <property type="entry name" value="Cwf19-like"/>
</dbReference>
<evidence type="ECO:0000313" key="5">
    <source>
        <dbReference type="Proteomes" id="UP000319257"/>
    </source>
</evidence>
<dbReference type="EMBL" id="SKBQ01000020">
    <property type="protein sequence ID" value="TPX15582.1"/>
    <property type="molecule type" value="Genomic_DNA"/>
</dbReference>
<dbReference type="Pfam" id="PF04677">
    <property type="entry name" value="CwfJ_C_1"/>
    <property type="match status" value="1"/>
</dbReference>
<dbReference type="STRING" id="1093900.A0A507B024"/>
<name>A0A507B024_9PEZI</name>
<keyword evidence="5" id="KW-1185">Reference proteome</keyword>
<protein>
    <recommendedName>
        <fullName evidence="6">CwfJ domain protein</fullName>
    </recommendedName>
</protein>
<evidence type="ECO:0000259" key="2">
    <source>
        <dbReference type="Pfam" id="PF04676"/>
    </source>
</evidence>
<dbReference type="PANTHER" id="PTHR12072">
    <property type="entry name" value="CWF19, CELL CYCLE CONTROL PROTEIN"/>
    <property type="match status" value="1"/>
</dbReference>
<dbReference type="PANTHER" id="PTHR12072:SF4">
    <property type="entry name" value="CWF19-LIKE PROTEIN 1"/>
    <property type="match status" value="1"/>
</dbReference>
<sequence>MAPKIFVLGNVNGQLQTAFSKLAALHAKNQFAFAIVTGDLFADDDDETVSQLLDGRISVPVSTYFTVGTKALPDRIVAKIEKDEEICENLHFLGKRSITKTSEGVRIVTLGGRLDPTIVGGQSKEQHLPFHTADDAKALRGANSADILLTTVWPSSVWKGSSVTLSADTSSIPTSDAISDLVLALKPRYHFSPSPGDFFYEREPFFHKNKDDSDSSVALTRFLSLATFGNAAKAKAMYAFSLTKEEVTSIPPGATAAPFVDSSAPKKRPAADGGSYSRFANGHDDSSRYNRRKKRRDRSPPPGPDRCFFCLSNPNLPTHMVCSIGDDVYVATAKGPLPTPITFRDKGLDFPGHLIMVPLTHAPTISAASMTEEGVDGAEMAARTFKEMTRFREALQAMTSSRTKRKLGAVTWEISRARNIHTHWQFIPVPADMVAKGLVEAAFRVEAENLKLPKLEAKEFGSSDEVEGDYFRVWIWADEDTDSEEGKIIGKCLLMRLDENVHFDLQYGRKVMAKLLRLEERTVWQNCVQDEEEETADVAAFREAFKEWDFTA</sequence>
<feature type="region of interest" description="Disordered" evidence="1">
    <location>
        <begin position="254"/>
        <end position="305"/>
    </location>
</feature>
<feature type="domain" description="Cwf19-like C-terminal" evidence="3">
    <location>
        <begin position="303"/>
        <end position="436"/>
    </location>
</feature>
<dbReference type="OrthoDB" id="444325at2759"/>
<reference evidence="4 5" key="1">
    <citation type="submission" date="2019-06" db="EMBL/GenBank/DDBJ databases">
        <title>Draft genome sequence of the filamentous fungus Phialemoniopsis curvata isolated from diesel fuel.</title>
        <authorList>
            <person name="Varaljay V.A."/>
            <person name="Lyon W.J."/>
            <person name="Crouch A.L."/>
            <person name="Drake C.E."/>
            <person name="Hollomon J.M."/>
            <person name="Nadeau L.J."/>
            <person name="Nunn H.S."/>
            <person name="Stevenson B.S."/>
            <person name="Bojanowski C.L."/>
            <person name="Crookes-Goodson W.J."/>
        </authorList>
    </citation>
    <scope>NUCLEOTIDE SEQUENCE [LARGE SCALE GENOMIC DNA]</scope>
    <source>
        <strain evidence="4 5">D216</strain>
    </source>
</reference>
<dbReference type="InterPro" id="IPR006767">
    <property type="entry name" value="Cwf19-like_C_dom-2"/>
</dbReference>
<proteinExistence type="predicted"/>
<dbReference type="GO" id="GO:0061632">
    <property type="term" value="F:RNA lariat debranching enzyme activator activity"/>
    <property type="evidence" value="ECO:0007669"/>
    <property type="project" value="TreeGrafter"/>
</dbReference>
<evidence type="ECO:0008006" key="6">
    <source>
        <dbReference type="Google" id="ProtNLM"/>
    </source>
</evidence>
<dbReference type="Proteomes" id="UP000319257">
    <property type="component" value="Unassembled WGS sequence"/>
</dbReference>
<gene>
    <name evidence="4" type="ORF">E0L32_004280</name>
</gene>
<evidence type="ECO:0000259" key="3">
    <source>
        <dbReference type="Pfam" id="PF04677"/>
    </source>
</evidence>
<dbReference type="InterPro" id="IPR006768">
    <property type="entry name" value="Cwf19-like_C_dom-1"/>
</dbReference>
<evidence type="ECO:0000313" key="4">
    <source>
        <dbReference type="EMBL" id="TPX15582.1"/>
    </source>
</evidence>
<dbReference type="CDD" id="cd07380">
    <property type="entry name" value="MPP_CWF19_N"/>
    <property type="match status" value="1"/>
</dbReference>
<dbReference type="FunCoup" id="A0A507B024">
    <property type="interactions" value="1047"/>
</dbReference>
<dbReference type="Pfam" id="PF04676">
    <property type="entry name" value="CwfJ_C_2"/>
    <property type="match status" value="1"/>
</dbReference>
<dbReference type="RefSeq" id="XP_030997293.1">
    <property type="nucleotide sequence ID" value="XM_031138673.1"/>
</dbReference>
<organism evidence="4 5">
    <name type="scientific">Thyridium curvatum</name>
    <dbReference type="NCBI Taxonomy" id="1093900"/>
    <lineage>
        <taxon>Eukaryota</taxon>
        <taxon>Fungi</taxon>
        <taxon>Dikarya</taxon>
        <taxon>Ascomycota</taxon>
        <taxon>Pezizomycotina</taxon>
        <taxon>Sordariomycetes</taxon>
        <taxon>Sordariomycetidae</taxon>
        <taxon>Thyridiales</taxon>
        <taxon>Thyridiaceae</taxon>
        <taxon>Thyridium</taxon>
    </lineage>
</organism>